<dbReference type="Gene3D" id="3.40.190.150">
    <property type="entry name" value="Bordetella uptake gene, domain 1"/>
    <property type="match status" value="1"/>
</dbReference>
<dbReference type="Proteomes" id="UP000245754">
    <property type="component" value="Unassembled WGS sequence"/>
</dbReference>
<evidence type="ECO:0000256" key="2">
    <source>
        <dbReference type="SAM" id="SignalP"/>
    </source>
</evidence>
<keyword evidence="3" id="KW-0675">Receptor</keyword>
<comment type="caution">
    <text evidence="3">The sequence shown here is derived from an EMBL/GenBank/DDBJ whole genome shotgun (WGS) entry which is preliminary data.</text>
</comment>
<keyword evidence="4" id="KW-1185">Reference proteome</keyword>
<dbReference type="PANTHER" id="PTHR42928">
    <property type="entry name" value="TRICARBOXYLATE-BINDING PROTEIN"/>
    <property type="match status" value="1"/>
</dbReference>
<dbReference type="PANTHER" id="PTHR42928:SF5">
    <property type="entry name" value="BLR1237 PROTEIN"/>
    <property type="match status" value="1"/>
</dbReference>
<name>A0A316ER25_9BURK</name>
<protein>
    <submittedName>
        <fullName evidence="3">Tripartite-type tricarboxylate transporter receptor subunit TctC</fullName>
    </submittedName>
</protein>
<evidence type="ECO:0000313" key="3">
    <source>
        <dbReference type="EMBL" id="PWK33946.1"/>
    </source>
</evidence>
<dbReference type="PIRSF" id="PIRSF017082">
    <property type="entry name" value="YflP"/>
    <property type="match status" value="1"/>
</dbReference>
<dbReference type="SUPFAM" id="SSF53850">
    <property type="entry name" value="Periplasmic binding protein-like II"/>
    <property type="match status" value="1"/>
</dbReference>
<dbReference type="Gene3D" id="3.40.190.10">
    <property type="entry name" value="Periplasmic binding protein-like II"/>
    <property type="match status" value="1"/>
</dbReference>
<organism evidence="3 4">
    <name type="scientific">Cupriavidus plantarum</name>
    <dbReference type="NCBI Taxonomy" id="942865"/>
    <lineage>
        <taxon>Bacteria</taxon>
        <taxon>Pseudomonadati</taxon>
        <taxon>Pseudomonadota</taxon>
        <taxon>Betaproteobacteria</taxon>
        <taxon>Burkholderiales</taxon>
        <taxon>Burkholderiaceae</taxon>
        <taxon>Cupriavidus</taxon>
    </lineage>
</organism>
<dbReference type="Pfam" id="PF03401">
    <property type="entry name" value="TctC"/>
    <property type="match status" value="1"/>
</dbReference>
<dbReference type="AlphaFoldDB" id="A0A316ER25"/>
<sequence>MPRSPFRIAAAVAAMAATMTLAHAGPFPERPIKLVVPYTPGGSSDQFGRALAEGMSKDLKQTVVVENRPGANTMVGAQSVARAPADGYTMIMASSASMVLNPMLYKRTGYDPKDFKVFLIGTEVPLVIVTNNQVPASNTRDFASYAKAANGKLNYSSVGLGNPLQLATEMLKAELGIEMTHVPYNGSAPALSALLANDVQLMVDVVSTSLPHIRAGKLKALAVTSRERLEVLPNVPTMAESGYPDFHAATWFGLAVPAQTPPDVVARLQAAATQVLGDAQFRGTFAALGLVVQPPRTQAEVDRYVAADRETWGKVIRANRISLD</sequence>
<comment type="similarity">
    <text evidence="1">Belongs to the UPF0065 (bug) family.</text>
</comment>
<accession>A0A316ER25</accession>
<dbReference type="RefSeq" id="WP_109584025.1">
    <property type="nucleotide sequence ID" value="NZ_QGGT01000003.1"/>
</dbReference>
<reference evidence="3 4" key="1">
    <citation type="submission" date="2018-05" db="EMBL/GenBank/DDBJ databases">
        <title>Genomic Encyclopedia of Type Strains, Phase IV (KMG-V): Genome sequencing to study the core and pangenomes of soil and plant-associated prokaryotes.</title>
        <authorList>
            <person name="Whitman W."/>
        </authorList>
    </citation>
    <scope>NUCLEOTIDE SEQUENCE [LARGE SCALE GENOMIC DNA]</scope>
    <source>
        <strain evidence="3 4">SLV-132</strain>
    </source>
</reference>
<proteinExistence type="inferred from homology"/>
<gene>
    <name evidence="3" type="ORF">C7419_103265</name>
</gene>
<feature type="signal peptide" evidence="2">
    <location>
        <begin position="1"/>
        <end position="24"/>
    </location>
</feature>
<dbReference type="EMBL" id="QGGT01000003">
    <property type="protein sequence ID" value="PWK33946.1"/>
    <property type="molecule type" value="Genomic_DNA"/>
</dbReference>
<feature type="chain" id="PRO_5016315560" evidence="2">
    <location>
        <begin position="25"/>
        <end position="324"/>
    </location>
</feature>
<evidence type="ECO:0000313" key="4">
    <source>
        <dbReference type="Proteomes" id="UP000245754"/>
    </source>
</evidence>
<evidence type="ECO:0000256" key="1">
    <source>
        <dbReference type="ARBA" id="ARBA00006987"/>
    </source>
</evidence>
<dbReference type="InterPro" id="IPR042100">
    <property type="entry name" value="Bug_dom1"/>
</dbReference>
<keyword evidence="2" id="KW-0732">Signal</keyword>
<dbReference type="InterPro" id="IPR005064">
    <property type="entry name" value="BUG"/>
</dbReference>
<dbReference type="CDD" id="cd07012">
    <property type="entry name" value="PBP2_Bug_TTT"/>
    <property type="match status" value="1"/>
</dbReference>